<dbReference type="Gene3D" id="3.40.190.10">
    <property type="entry name" value="Periplasmic binding protein-like II"/>
    <property type="match status" value="2"/>
</dbReference>
<sequence>EAFEKRFPGITLNITIDLSKYHDGAFDQDLVNNNVQIDSIILQTLHDFPRWAQEGALLNYAPAGFNAIDPAFKDTDAAWYGVYIYSWSIVSSASKLANGTTVAEFTDFLKPELKDKIVLTYPNDDDAVLYAFDLILRRYGTQWFDALLAQNPKWVRGTATPVHVIQNASFPHAATFTSDVRYDAVALEHVYPKEAPFVAWAQTAAIPANAPHPEGAKLLHNYLLSPEFQATTGWQVRNDLPLPQGFPYPPLANVTQTSAPAFARWIEDRGRVERLRFWFERRLGTAQGVSPLIDATGDQPRY</sequence>
<organism evidence="2 3">
    <name type="scientific">Asterophora parasitica</name>
    <dbReference type="NCBI Taxonomy" id="117018"/>
    <lineage>
        <taxon>Eukaryota</taxon>
        <taxon>Fungi</taxon>
        <taxon>Dikarya</taxon>
        <taxon>Basidiomycota</taxon>
        <taxon>Agaricomycotina</taxon>
        <taxon>Agaricomycetes</taxon>
        <taxon>Agaricomycetidae</taxon>
        <taxon>Agaricales</taxon>
        <taxon>Tricholomatineae</taxon>
        <taxon>Lyophyllaceae</taxon>
        <taxon>Asterophora</taxon>
    </lineage>
</organism>
<dbReference type="OrthoDB" id="124329at2759"/>
<dbReference type="EMBL" id="JABCKV010002544">
    <property type="protein sequence ID" value="KAG5637947.1"/>
    <property type="molecule type" value="Genomic_DNA"/>
</dbReference>
<dbReference type="SUPFAM" id="SSF53850">
    <property type="entry name" value="Periplasmic binding protein-like II"/>
    <property type="match status" value="1"/>
</dbReference>
<comment type="caution">
    <text evidence="2">The sequence shown here is derived from an EMBL/GenBank/DDBJ whole genome shotgun (WGS) entry which is preliminary data.</text>
</comment>
<evidence type="ECO:0000256" key="1">
    <source>
        <dbReference type="ARBA" id="ARBA00022729"/>
    </source>
</evidence>
<feature type="non-terminal residue" evidence="2">
    <location>
        <position position="302"/>
    </location>
</feature>
<protein>
    <submittedName>
        <fullName evidence="2">Uncharacterized protein</fullName>
    </submittedName>
</protein>
<dbReference type="Pfam" id="PF13343">
    <property type="entry name" value="SBP_bac_6"/>
    <property type="match status" value="1"/>
</dbReference>
<dbReference type="PANTHER" id="PTHR30006:SF2">
    <property type="entry name" value="ABC TRANSPORTER SUBSTRATE-BINDING PROTEIN"/>
    <property type="match status" value="1"/>
</dbReference>
<accession>A0A9P7FZY5</accession>
<reference evidence="2" key="2">
    <citation type="submission" date="2021-10" db="EMBL/GenBank/DDBJ databases">
        <title>Phylogenomics reveals ancestral predisposition of the termite-cultivated fungus Termitomyces towards a domesticated lifestyle.</title>
        <authorList>
            <person name="Auxier B."/>
            <person name="Grum-Grzhimaylo A."/>
            <person name="Cardenas M.E."/>
            <person name="Lodge J.D."/>
            <person name="Laessoe T."/>
            <person name="Pedersen O."/>
            <person name="Smith M.E."/>
            <person name="Kuyper T.W."/>
            <person name="Franco-Molano E.A."/>
            <person name="Baroni T.J."/>
            <person name="Aanen D.K."/>
        </authorList>
    </citation>
    <scope>NUCLEOTIDE SEQUENCE</scope>
    <source>
        <strain evidence="2">AP01</strain>
        <tissue evidence="2">Mycelium</tissue>
    </source>
</reference>
<keyword evidence="3" id="KW-1185">Reference proteome</keyword>
<evidence type="ECO:0000313" key="2">
    <source>
        <dbReference type="EMBL" id="KAG5637947.1"/>
    </source>
</evidence>
<dbReference type="AlphaFoldDB" id="A0A9P7FZY5"/>
<reference evidence="2" key="1">
    <citation type="submission" date="2020-07" db="EMBL/GenBank/DDBJ databases">
        <authorList>
            <person name="Nieuwenhuis M."/>
            <person name="Van De Peppel L.J.J."/>
        </authorList>
    </citation>
    <scope>NUCLEOTIDE SEQUENCE</scope>
    <source>
        <strain evidence="2">AP01</strain>
        <tissue evidence="2">Mycelium</tissue>
    </source>
</reference>
<name>A0A9P7FZY5_9AGAR</name>
<dbReference type="PANTHER" id="PTHR30006">
    <property type="entry name" value="THIAMINE-BINDING PERIPLASMIC PROTEIN-RELATED"/>
    <property type="match status" value="1"/>
</dbReference>
<evidence type="ECO:0000313" key="3">
    <source>
        <dbReference type="Proteomes" id="UP000775547"/>
    </source>
</evidence>
<gene>
    <name evidence="2" type="ORF">DXG03_004297</name>
</gene>
<proteinExistence type="predicted"/>
<keyword evidence="1" id="KW-0732">Signal</keyword>
<dbReference type="Proteomes" id="UP000775547">
    <property type="component" value="Unassembled WGS sequence"/>
</dbReference>